<sequence length="319" mass="34853">MEREEQVQEAISFPFSRQIRLNVGDSLRLECPIWGSGPAHKGPTDPNAALFLDGTGAGEEDVMYQWNIRNIPDYSLAMNPRFRFSESGRVVQLTGPVTKEDAGVYHCSGVTGFGRKEVTFEVYVADSNVDLLCAKTDGHGNNPQNMLCFVDPNMRINKVTTVEALLGTSVDLNCEAMGAPPIKYLWFMGSSVADWISGGQDVRGPRLHIPKVGREHTGHYTCQVRNAAGTLNYTYRVTVKEPPSAIPTIIGGLKNQTLFSGGSGMLTCQVKCSCAEPIIQVSQVDTYLNTKMLCQTCLPETASILSCVICVAENFRCKA</sequence>
<reference evidence="6 7" key="1">
    <citation type="submission" date="2018-11" db="EMBL/GenBank/DDBJ databases">
        <authorList>
            <consortium name="Pathogen Informatics"/>
        </authorList>
    </citation>
    <scope>NUCLEOTIDE SEQUENCE [LARGE SCALE GENOMIC DNA]</scope>
</reference>
<keyword evidence="2" id="KW-1015">Disulfide bond</keyword>
<evidence type="ECO:0000256" key="4">
    <source>
        <dbReference type="ARBA" id="ARBA00023319"/>
    </source>
</evidence>
<dbReference type="PANTHER" id="PTHR44337">
    <property type="entry name" value="CARCINOEMBRYONIC ANTIGEN-RELATED CELL ADHESION MOLECULE 8"/>
    <property type="match status" value="1"/>
</dbReference>
<dbReference type="Proteomes" id="UP000281553">
    <property type="component" value="Unassembled WGS sequence"/>
</dbReference>
<keyword evidence="3" id="KW-0325">Glycoprotein</keyword>
<feature type="domain" description="Ig-like" evidence="5">
    <location>
        <begin position="152"/>
        <end position="238"/>
    </location>
</feature>
<evidence type="ECO:0000256" key="2">
    <source>
        <dbReference type="ARBA" id="ARBA00023157"/>
    </source>
</evidence>
<dbReference type="OrthoDB" id="6084240at2759"/>
<dbReference type="InterPro" id="IPR003598">
    <property type="entry name" value="Ig_sub2"/>
</dbReference>
<keyword evidence="7" id="KW-1185">Reference proteome</keyword>
<evidence type="ECO:0000313" key="6">
    <source>
        <dbReference type="EMBL" id="VDN22156.1"/>
    </source>
</evidence>
<dbReference type="Gene3D" id="2.60.40.10">
    <property type="entry name" value="Immunoglobulins"/>
    <property type="match status" value="2"/>
</dbReference>
<keyword evidence="4" id="KW-0393">Immunoglobulin domain</keyword>
<evidence type="ECO:0000313" key="7">
    <source>
        <dbReference type="Proteomes" id="UP000281553"/>
    </source>
</evidence>
<dbReference type="SMART" id="SM00409">
    <property type="entry name" value="IG"/>
    <property type="match status" value="2"/>
</dbReference>
<organism evidence="6 7">
    <name type="scientific">Dibothriocephalus latus</name>
    <name type="common">Fish tapeworm</name>
    <name type="synonym">Diphyllobothrium latum</name>
    <dbReference type="NCBI Taxonomy" id="60516"/>
    <lineage>
        <taxon>Eukaryota</taxon>
        <taxon>Metazoa</taxon>
        <taxon>Spiralia</taxon>
        <taxon>Lophotrochozoa</taxon>
        <taxon>Platyhelminthes</taxon>
        <taxon>Cestoda</taxon>
        <taxon>Eucestoda</taxon>
        <taxon>Diphyllobothriidea</taxon>
        <taxon>Diphyllobothriidae</taxon>
        <taxon>Dibothriocephalus</taxon>
    </lineage>
</organism>
<keyword evidence="1" id="KW-0732">Signal</keyword>
<dbReference type="PANTHER" id="PTHR44337:SF26">
    <property type="entry name" value="CARCINOEMBRYONIC ANTIGEN-RELATED CELL ADHESION MOLECULE 1-LIKE"/>
    <property type="match status" value="1"/>
</dbReference>
<dbReference type="InterPro" id="IPR052598">
    <property type="entry name" value="IgSF_CEA-related"/>
</dbReference>
<protein>
    <recommendedName>
        <fullName evidence="5">Ig-like domain-containing protein</fullName>
    </recommendedName>
</protein>
<dbReference type="AlphaFoldDB" id="A0A3P7PVS4"/>
<name>A0A3P7PVS4_DIBLA</name>
<dbReference type="EMBL" id="UYRU01072366">
    <property type="protein sequence ID" value="VDN22156.1"/>
    <property type="molecule type" value="Genomic_DNA"/>
</dbReference>
<gene>
    <name evidence="6" type="ORF">DILT_LOCUS13992</name>
</gene>
<evidence type="ECO:0000259" key="5">
    <source>
        <dbReference type="PROSITE" id="PS50835"/>
    </source>
</evidence>
<dbReference type="InterPro" id="IPR036179">
    <property type="entry name" value="Ig-like_dom_sf"/>
</dbReference>
<dbReference type="SUPFAM" id="SSF48726">
    <property type="entry name" value="Immunoglobulin"/>
    <property type="match status" value="2"/>
</dbReference>
<accession>A0A3P7PVS4</accession>
<evidence type="ECO:0000256" key="3">
    <source>
        <dbReference type="ARBA" id="ARBA00023180"/>
    </source>
</evidence>
<feature type="domain" description="Ig-like" evidence="5">
    <location>
        <begin position="14"/>
        <end position="107"/>
    </location>
</feature>
<dbReference type="Pfam" id="PF13927">
    <property type="entry name" value="Ig_3"/>
    <property type="match status" value="1"/>
</dbReference>
<dbReference type="InterPro" id="IPR007110">
    <property type="entry name" value="Ig-like_dom"/>
</dbReference>
<dbReference type="InterPro" id="IPR013783">
    <property type="entry name" value="Ig-like_fold"/>
</dbReference>
<evidence type="ECO:0000256" key="1">
    <source>
        <dbReference type="ARBA" id="ARBA00022729"/>
    </source>
</evidence>
<proteinExistence type="predicted"/>
<dbReference type="PROSITE" id="PS50835">
    <property type="entry name" value="IG_LIKE"/>
    <property type="match status" value="2"/>
</dbReference>
<dbReference type="InterPro" id="IPR003599">
    <property type="entry name" value="Ig_sub"/>
</dbReference>
<dbReference type="SMART" id="SM00408">
    <property type="entry name" value="IGc2"/>
    <property type="match status" value="2"/>
</dbReference>